<proteinExistence type="predicted"/>
<name>A0A8S1DV85_9INSE</name>
<dbReference type="Proteomes" id="UP000494165">
    <property type="component" value="Unassembled WGS sequence"/>
</dbReference>
<evidence type="ECO:0000313" key="1">
    <source>
        <dbReference type="EMBL" id="CAB3383834.1"/>
    </source>
</evidence>
<reference evidence="1 2" key="1">
    <citation type="submission" date="2020-04" db="EMBL/GenBank/DDBJ databases">
        <authorList>
            <person name="Alioto T."/>
            <person name="Alioto T."/>
            <person name="Gomez Garrido J."/>
        </authorList>
    </citation>
    <scope>NUCLEOTIDE SEQUENCE [LARGE SCALE GENOMIC DNA]</scope>
</reference>
<comment type="caution">
    <text evidence="1">The sequence shown here is derived from an EMBL/GenBank/DDBJ whole genome shotgun (WGS) entry which is preliminary data.</text>
</comment>
<sequence length="153" mass="18061">MSQFWIGITYKLMIAITTPLINVLRLHIPEVQTLSLEFISWKRRAARNNVIWDIRYGQFCLVNFYHDCGHGDHPYRLLLLFIVEPLPFARTWLEFPRWAIQTHSNERRCVSRSDARPTFNNLRRIFSGRLIEFLSTVLPFKTLTPPAPIANLH</sequence>
<organism evidence="1 2">
    <name type="scientific">Cloeon dipterum</name>
    <dbReference type="NCBI Taxonomy" id="197152"/>
    <lineage>
        <taxon>Eukaryota</taxon>
        <taxon>Metazoa</taxon>
        <taxon>Ecdysozoa</taxon>
        <taxon>Arthropoda</taxon>
        <taxon>Hexapoda</taxon>
        <taxon>Insecta</taxon>
        <taxon>Pterygota</taxon>
        <taxon>Palaeoptera</taxon>
        <taxon>Ephemeroptera</taxon>
        <taxon>Pisciforma</taxon>
        <taxon>Baetidae</taxon>
        <taxon>Cloeon</taxon>
    </lineage>
</organism>
<dbReference type="AlphaFoldDB" id="A0A8S1DV85"/>
<keyword evidence="2" id="KW-1185">Reference proteome</keyword>
<accession>A0A8S1DV85</accession>
<dbReference type="EMBL" id="CADEPI010000325">
    <property type="protein sequence ID" value="CAB3383834.1"/>
    <property type="molecule type" value="Genomic_DNA"/>
</dbReference>
<evidence type="ECO:0000313" key="2">
    <source>
        <dbReference type="Proteomes" id="UP000494165"/>
    </source>
</evidence>
<gene>
    <name evidence="1" type="ORF">CLODIP_2_CD03455</name>
</gene>
<protein>
    <submittedName>
        <fullName evidence="1">Uncharacterized protein</fullName>
    </submittedName>
</protein>